<evidence type="ECO:0000313" key="5">
    <source>
        <dbReference type="Proteomes" id="UP000480350"/>
    </source>
</evidence>
<sequence length="244" mass="26194">MTGTPTPQQVFDLLDRTWPALRMIGDGPWTLREGAGGGQRVSAATARSTVTDADIDRAEAGMRGLGQRPLFMVRPEDGPLDAWLDTRGYEVVDPVHIYAARTESLARDLKPTLAYPVWPPVAAEREIWAEGGIGPARLAIMERATCPRVSILARSGNRPAAAVYVGAEGGLAMLHALETRASERRKGVGRTLVHAAANWARETGAAWLTLAVTRANEAANALYADVGMTVITGYHYRRAPKAGA</sequence>
<keyword evidence="1 4" id="KW-0808">Transferase</keyword>
<dbReference type="PROSITE" id="PS51186">
    <property type="entry name" value="GNAT"/>
    <property type="match status" value="1"/>
</dbReference>
<dbReference type="Pfam" id="PF00583">
    <property type="entry name" value="Acetyltransf_1"/>
    <property type="match status" value="1"/>
</dbReference>
<evidence type="ECO:0000313" key="4">
    <source>
        <dbReference type="EMBL" id="MXQ06579.1"/>
    </source>
</evidence>
<feature type="domain" description="N-acetyltransferase" evidence="3">
    <location>
        <begin position="95"/>
        <end position="244"/>
    </location>
</feature>
<evidence type="ECO:0000259" key="3">
    <source>
        <dbReference type="PROSITE" id="PS51186"/>
    </source>
</evidence>
<protein>
    <submittedName>
        <fullName evidence="4">GNAT family N-acetyltransferase</fullName>
    </submittedName>
</protein>
<gene>
    <name evidence="4" type="ORF">GQ651_01840</name>
</gene>
<keyword evidence="5" id="KW-1185">Reference proteome</keyword>
<dbReference type="AlphaFoldDB" id="A0A7C9NCC6"/>
<dbReference type="InterPro" id="IPR016181">
    <property type="entry name" value="Acyl_CoA_acyltransferase"/>
</dbReference>
<keyword evidence="2" id="KW-0012">Acyltransferase</keyword>
<dbReference type="Proteomes" id="UP000480350">
    <property type="component" value="Unassembled WGS sequence"/>
</dbReference>
<dbReference type="SUPFAM" id="SSF55729">
    <property type="entry name" value="Acyl-CoA N-acyltransferases (Nat)"/>
    <property type="match status" value="1"/>
</dbReference>
<dbReference type="InterPro" id="IPR000182">
    <property type="entry name" value="GNAT_dom"/>
</dbReference>
<name>A0A7C9NCC6_9RHOB</name>
<organism evidence="4 5">
    <name type="scientific">Kangsaoukella pontilimi</name>
    <dbReference type="NCBI Taxonomy" id="2691042"/>
    <lineage>
        <taxon>Bacteria</taxon>
        <taxon>Pseudomonadati</taxon>
        <taxon>Pseudomonadota</taxon>
        <taxon>Alphaproteobacteria</taxon>
        <taxon>Rhodobacterales</taxon>
        <taxon>Paracoccaceae</taxon>
        <taxon>Kangsaoukella</taxon>
    </lineage>
</organism>
<dbReference type="PANTHER" id="PTHR43420">
    <property type="entry name" value="ACETYLTRANSFERASE"/>
    <property type="match status" value="1"/>
</dbReference>
<dbReference type="EMBL" id="WUPT01000001">
    <property type="protein sequence ID" value="MXQ06579.1"/>
    <property type="molecule type" value="Genomic_DNA"/>
</dbReference>
<accession>A0A7C9NCC6</accession>
<dbReference type="RefSeq" id="WP_160762509.1">
    <property type="nucleotide sequence ID" value="NZ_WUPT01000001.1"/>
</dbReference>
<reference evidence="4 5" key="1">
    <citation type="submission" date="2019-12" db="EMBL/GenBank/DDBJ databases">
        <authorList>
            <person name="Lee S.D."/>
        </authorList>
    </citation>
    <scope>NUCLEOTIDE SEQUENCE [LARGE SCALE GENOMIC DNA]</scope>
    <source>
        <strain evidence="4 5">GH1-50</strain>
    </source>
</reference>
<evidence type="ECO:0000256" key="1">
    <source>
        <dbReference type="ARBA" id="ARBA00022679"/>
    </source>
</evidence>
<evidence type="ECO:0000256" key="2">
    <source>
        <dbReference type="ARBA" id="ARBA00023315"/>
    </source>
</evidence>
<dbReference type="CDD" id="cd04301">
    <property type="entry name" value="NAT_SF"/>
    <property type="match status" value="1"/>
</dbReference>
<dbReference type="GO" id="GO:0016747">
    <property type="term" value="F:acyltransferase activity, transferring groups other than amino-acyl groups"/>
    <property type="evidence" value="ECO:0007669"/>
    <property type="project" value="InterPro"/>
</dbReference>
<proteinExistence type="predicted"/>
<comment type="caution">
    <text evidence="4">The sequence shown here is derived from an EMBL/GenBank/DDBJ whole genome shotgun (WGS) entry which is preliminary data.</text>
</comment>
<reference evidence="4 5" key="2">
    <citation type="submission" date="2020-03" db="EMBL/GenBank/DDBJ databases">
        <title>Kangsaoukella pontilimi gen. nov., sp. nov., a new member of the family Rhodobacteraceae isolated from a tidal mudflat.</title>
        <authorList>
            <person name="Kim I.S."/>
        </authorList>
    </citation>
    <scope>NUCLEOTIDE SEQUENCE [LARGE SCALE GENOMIC DNA]</scope>
    <source>
        <strain evidence="4 5">GH1-50</strain>
    </source>
</reference>
<dbReference type="InterPro" id="IPR050680">
    <property type="entry name" value="YpeA/RimI_acetyltransf"/>
</dbReference>
<dbReference type="Gene3D" id="3.40.630.30">
    <property type="match status" value="1"/>
</dbReference>